<dbReference type="InterPro" id="IPR011330">
    <property type="entry name" value="Glyco_hydro/deAcase_b/a-brl"/>
</dbReference>
<dbReference type="InterPro" id="IPR051398">
    <property type="entry name" value="Polysacch_Deacetylase"/>
</dbReference>
<dbReference type="AlphaFoldDB" id="A0A2N1PSI1"/>
<evidence type="ECO:0000313" key="5">
    <source>
        <dbReference type="Proteomes" id="UP000233256"/>
    </source>
</evidence>
<comment type="caution">
    <text evidence="4">The sequence shown here is derived from an EMBL/GenBank/DDBJ whole genome shotgun (WGS) entry which is preliminary data.</text>
</comment>
<evidence type="ECO:0000256" key="1">
    <source>
        <dbReference type="ARBA" id="ARBA00004613"/>
    </source>
</evidence>
<evidence type="ECO:0000313" key="4">
    <source>
        <dbReference type="EMBL" id="PKK91286.1"/>
    </source>
</evidence>
<reference evidence="4 5" key="1">
    <citation type="journal article" date="2017" name="ISME J.">
        <title>Potential for microbial H2 and metal transformations associated with novel bacteria and archaea in deep terrestrial subsurface sediments.</title>
        <authorList>
            <person name="Hernsdorf A.W."/>
            <person name="Amano Y."/>
            <person name="Miyakawa K."/>
            <person name="Ise K."/>
            <person name="Suzuki Y."/>
            <person name="Anantharaman K."/>
            <person name="Probst A."/>
            <person name="Burstein D."/>
            <person name="Thomas B.C."/>
            <person name="Banfield J.F."/>
        </authorList>
    </citation>
    <scope>NUCLEOTIDE SEQUENCE [LARGE SCALE GENOMIC DNA]</scope>
    <source>
        <strain evidence="4">HGW-Wallbacteria-1</strain>
    </source>
</reference>
<dbReference type="PANTHER" id="PTHR34216:SF3">
    <property type="entry name" value="POLY-BETA-1,6-N-ACETYL-D-GLUCOSAMINE N-DEACETYLASE"/>
    <property type="match status" value="1"/>
</dbReference>
<gene>
    <name evidence="4" type="ORF">CVV64_05835</name>
</gene>
<comment type="subcellular location">
    <subcellularLocation>
        <location evidence="1">Secreted</location>
    </subcellularLocation>
</comment>
<dbReference type="PROSITE" id="PS51677">
    <property type="entry name" value="NODB"/>
    <property type="match status" value="1"/>
</dbReference>
<dbReference type="CDD" id="cd10918">
    <property type="entry name" value="CE4_NodB_like_5s_6s"/>
    <property type="match status" value="1"/>
</dbReference>
<dbReference type="InterPro" id="IPR002509">
    <property type="entry name" value="NODB_dom"/>
</dbReference>
<feature type="domain" description="NodB homology" evidence="3">
    <location>
        <begin position="153"/>
        <end position="300"/>
    </location>
</feature>
<dbReference type="SUPFAM" id="SSF88713">
    <property type="entry name" value="Glycoside hydrolase/deacetylase"/>
    <property type="match status" value="1"/>
</dbReference>
<dbReference type="GO" id="GO:0005576">
    <property type="term" value="C:extracellular region"/>
    <property type="evidence" value="ECO:0007669"/>
    <property type="project" value="UniProtKB-SubCell"/>
</dbReference>
<protein>
    <recommendedName>
        <fullName evidence="3">NodB homology domain-containing protein</fullName>
    </recommendedName>
</protein>
<evidence type="ECO:0000259" key="3">
    <source>
        <dbReference type="PROSITE" id="PS51677"/>
    </source>
</evidence>
<sequence>MKAVKFVLLLLALSIIWSSFIHFRKSQSPRIQESKKSTTENVAAIPEENYLDNLFQFARESADLRKEFSELLDKSRSSQTPKALFMAYNHVGGNRSEHITKRPAMSPLLLKKNLTRVSRMGLKTITLSEWYALNQKKRTRASNTTHQIEKARPMAILIFNDGYREHFSTVYPMLRTLKMKATFFVIPSLIGKRIKGVEFMSWDMLREMAANGMEIGSHSMTHPSETEESSKISIDLELAQSKLIIETKLGQKISFFSVPRNTGKLFSPDQIHAAGYLGTVNTEDESGLSASQYLKVIGYL</sequence>
<dbReference type="EMBL" id="PGXC01000003">
    <property type="protein sequence ID" value="PKK91286.1"/>
    <property type="molecule type" value="Genomic_DNA"/>
</dbReference>
<organism evidence="4 5">
    <name type="scientific">Candidatus Wallbacteria bacterium HGW-Wallbacteria-1</name>
    <dbReference type="NCBI Taxonomy" id="2013854"/>
    <lineage>
        <taxon>Bacteria</taxon>
        <taxon>Candidatus Walliibacteriota</taxon>
    </lineage>
</organism>
<dbReference type="GO" id="GO:0005975">
    <property type="term" value="P:carbohydrate metabolic process"/>
    <property type="evidence" value="ECO:0007669"/>
    <property type="project" value="InterPro"/>
</dbReference>
<accession>A0A2N1PSI1</accession>
<dbReference type="Proteomes" id="UP000233256">
    <property type="component" value="Unassembled WGS sequence"/>
</dbReference>
<name>A0A2N1PSI1_9BACT</name>
<dbReference type="GO" id="GO:0016810">
    <property type="term" value="F:hydrolase activity, acting on carbon-nitrogen (but not peptide) bonds"/>
    <property type="evidence" value="ECO:0007669"/>
    <property type="project" value="InterPro"/>
</dbReference>
<dbReference type="Gene3D" id="3.20.20.370">
    <property type="entry name" value="Glycoside hydrolase/deacetylase"/>
    <property type="match status" value="1"/>
</dbReference>
<keyword evidence="2" id="KW-0732">Signal</keyword>
<evidence type="ECO:0000256" key="2">
    <source>
        <dbReference type="ARBA" id="ARBA00022729"/>
    </source>
</evidence>
<dbReference type="PANTHER" id="PTHR34216">
    <property type="match status" value="1"/>
</dbReference>
<dbReference type="Pfam" id="PF01522">
    <property type="entry name" value="Polysacc_deac_1"/>
    <property type="match status" value="1"/>
</dbReference>
<proteinExistence type="predicted"/>